<name>A0A2P2MXJ1_RHIMU</name>
<dbReference type="AlphaFoldDB" id="A0A2P2MXJ1"/>
<protein>
    <submittedName>
        <fullName evidence="1">Uncharacterized protein</fullName>
    </submittedName>
</protein>
<evidence type="ECO:0000313" key="1">
    <source>
        <dbReference type="EMBL" id="MBX34944.1"/>
    </source>
</evidence>
<proteinExistence type="predicted"/>
<organism evidence="1">
    <name type="scientific">Rhizophora mucronata</name>
    <name type="common">Asiatic mangrove</name>
    <dbReference type="NCBI Taxonomy" id="61149"/>
    <lineage>
        <taxon>Eukaryota</taxon>
        <taxon>Viridiplantae</taxon>
        <taxon>Streptophyta</taxon>
        <taxon>Embryophyta</taxon>
        <taxon>Tracheophyta</taxon>
        <taxon>Spermatophyta</taxon>
        <taxon>Magnoliopsida</taxon>
        <taxon>eudicotyledons</taxon>
        <taxon>Gunneridae</taxon>
        <taxon>Pentapetalae</taxon>
        <taxon>rosids</taxon>
        <taxon>fabids</taxon>
        <taxon>Malpighiales</taxon>
        <taxon>Rhizophoraceae</taxon>
        <taxon>Rhizophora</taxon>
    </lineage>
</organism>
<dbReference type="EMBL" id="GGEC01054460">
    <property type="protein sequence ID" value="MBX34944.1"/>
    <property type="molecule type" value="Transcribed_RNA"/>
</dbReference>
<reference evidence="1" key="1">
    <citation type="submission" date="2018-02" db="EMBL/GenBank/DDBJ databases">
        <title>Rhizophora mucronata_Transcriptome.</title>
        <authorList>
            <person name="Meera S.P."/>
            <person name="Sreeshan A."/>
            <person name="Augustine A."/>
        </authorList>
    </citation>
    <scope>NUCLEOTIDE SEQUENCE</scope>
    <source>
        <tissue evidence="1">Leaf</tissue>
    </source>
</reference>
<accession>A0A2P2MXJ1</accession>
<sequence length="31" mass="3753">MKQCLEVLHTSKERLRLSTVEKYTNVEDDRM</sequence>